<dbReference type="Proteomes" id="UP000198964">
    <property type="component" value="Unassembled WGS sequence"/>
</dbReference>
<dbReference type="InterPro" id="IPR029062">
    <property type="entry name" value="Class_I_gatase-like"/>
</dbReference>
<dbReference type="EMBL" id="FONW01000014">
    <property type="protein sequence ID" value="SFF71881.1"/>
    <property type="molecule type" value="Genomic_DNA"/>
</dbReference>
<evidence type="ECO:0000313" key="2">
    <source>
        <dbReference type="EMBL" id="SFF71881.1"/>
    </source>
</evidence>
<gene>
    <name evidence="2" type="ORF">SAMN05216283_11411</name>
</gene>
<feature type="domain" description="DJ-1/PfpI" evidence="1">
    <location>
        <begin position="2"/>
        <end position="164"/>
    </location>
</feature>
<evidence type="ECO:0000259" key="1">
    <source>
        <dbReference type="Pfam" id="PF01965"/>
    </source>
</evidence>
<accession>A0A1I2L3K7</accession>
<dbReference type="PANTHER" id="PTHR48094">
    <property type="entry name" value="PROTEIN/NUCLEIC ACID DEGLYCASE DJ-1-RELATED"/>
    <property type="match status" value="1"/>
</dbReference>
<dbReference type="InterPro" id="IPR006287">
    <property type="entry name" value="DJ-1"/>
</dbReference>
<evidence type="ECO:0000313" key="3">
    <source>
        <dbReference type="Proteomes" id="UP000198964"/>
    </source>
</evidence>
<dbReference type="SUPFAM" id="SSF52317">
    <property type="entry name" value="Class I glutamine amidotransferase-like"/>
    <property type="match status" value="1"/>
</dbReference>
<keyword evidence="3" id="KW-1185">Reference proteome</keyword>
<dbReference type="AlphaFoldDB" id="A0A1I2L3K7"/>
<dbReference type="STRING" id="655355.SAMN05216283_11411"/>
<dbReference type="NCBIfam" id="TIGR01383">
    <property type="entry name" value="not_thiJ"/>
    <property type="match status" value="1"/>
</dbReference>
<name>A0A1I2L3K7_9BACT</name>
<dbReference type="Pfam" id="PF01965">
    <property type="entry name" value="DJ-1_PfpI"/>
    <property type="match status" value="1"/>
</dbReference>
<dbReference type="InterPro" id="IPR002818">
    <property type="entry name" value="DJ-1/PfpI"/>
</dbReference>
<dbReference type="CDD" id="cd03135">
    <property type="entry name" value="GATase1_DJ-1"/>
    <property type="match status" value="1"/>
</dbReference>
<dbReference type="RefSeq" id="WP_093921433.1">
    <property type="nucleotide sequence ID" value="NZ_FONW01000014.1"/>
</dbReference>
<dbReference type="InterPro" id="IPR050325">
    <property type="entry name" value="Prot/Nucl_acid_deglycase"/>
</dbReference>
<protein>
    <submittedName>
        <fullName evidence="2">4-methyl-5(B-hydroxyethyl)-thiazole monophosphate biosynthesis</fullName>
    </submittedName>
</protein>
<dbReference type="PANTHER" id="PTHR48094:SF12">
    <property type="entry name" value="PARKINSON DISEASE PROTEIN 7 HOMOLOG"/>
    <property type="match status" value="1"/>
</dbReference>
<dbReference type="GO" id="GO:0005737">
    <property type="term" value="C:cytoplasm"/>
    <property type="evidence" value="ECO:0007669"/>
    <property type="project" value="TreeGrafter"/>
</dbReference>
<dbReference type="Gene3D" id="3.40.50.880">
    <property type="match status" value="1"/>
</dbReference>
<sequence>MKKVAIHLATGFEEVEAISIIDVLRRAGLKVITVSMEDKREVTGSHQIQVIADTLFSELDYHSIDALILPGGMPGAKNLDAHAGLKEQILQFDRDKKLLGAICAAPLVFGHLDILKNKEVVCYPGHEQELYGAKIQTTPVAQDGHIITSRGVGTALLFSLKLVELLVDKEKAQALGKAMLVEM</sequence>
<reference evidence="2 3" key="1">
    <citation type="submission" date="2016-10" db="EMBL/GenBank/DDBJ databases">
        <authorList>
            <person name="de Groot N.N."/>
        </authorList>
    </citation>
    <scope>NUCLEOTIDE SEQUENCE [LARGE SCALE GENOMIC DNA]</scope>
    <source>
        <strain evidence="2 3">CGMCC 1.9156</strain>
    </source>
</reference>
<proteinExistence type="predicted"/>
<organism evidence="2 3">
    <name type="scientific">Sunxiuqinia elliptica</name>
    <dbReference type="NCBI Taxonomy" id="655355"/>
    <lineage>
        <taxon>Bacteria</taxon>
        <taxon>Pseudomonadati</taxon>
        <taxon>Bacteroidota</taxon>
        <taxon>Bacteroidia</taxon>
        <taxon>Marinilabiliales</taxon>
        <taxon>Prolixibacteraceae</taxon>
        <taxon>Sunxiuqinia</taxon>
    </lineage>
</organism>